<dbReference type="KEGG" id="aaxa:NCTC10138_00382"/>
<dbReference type="AlphaFoldDB" id="A0A449BC65"/>
<dbReference type="EMBL" id="LR215048">
    <property type="protein sequence ID" value="VEU80028.1"/>
    <property type="molecule type" value="Genomic_DNA"/>
</dbReference>
<dbReference type="PROSITE" id="PS51462">
    <property type="entry name" value="NUDIX"/>
    <property type="match status" value="1"/>
</dbReference>
<evidence type="ECO:0000256" key="1">
    <source>
        <dbReference type="ARBA" id="ARBA00001946"/>
    </source>
</evidence>
<dbReference type="CDD" id="cd02883">
    <property type="entry name" value="NUDIX_Hydrolase"/>
    <property type="match status" value="1"/>
</dbReference>
<sequence length="165" mass="19295">MKYCPECGNKLIDAIVDETKVRKCNNCGYVDWGNLINVAAVVVAFNDKNEFLMVSLKGREKGKLTFPGGYRNIGETIEEAAIREFYEETGMRVTDLELYKFFTKDEQRLLWVVYRGVLPKEIKFVDNNETEEIYLVSKDHRIDESKLRGLLTKQVYLEILKWFFS</sequence>
<evidence type="ECO:0000313" key="5">
    <source>
        <dbReference type="EMBL" id="VEU80028.1"/>
    </source>
</evidence>
<dbReference type="PRINTS" id="PR00502">
    <property type="entry name" value="NUDIXFAMILY"/>
</dbReference>
<dbReference type="PROSITE" id="PS00893">
    <property type="entry name" value="NUDIX_BOX"/>
    <property type="match status" value="1"/>
</dbReference>
<dbReference type="OrthoDB" id="9800077at2"/>
<evidence type="ECO:0000313" key="6">
    <source>
        <dbReference type="Proteomes" id="UP000289841"/>
    </source>
</evidence>
<name>A0A449BC65_HAPAX</name>
<dbReference type="Proteomes" id="UP000289841">
    <property type="component" value="Chromosome"/>
</dbReference>
<evidence type="ECO:0000259" key="4">
    <source>
        <dbReference type="PROSITE" id="PS51462"/>
    </source>
</evidence>
<proteinExistence type="inferred from homology"/>
<dbReference type="PANTHER" id="PTHR43046:SF2">
    <property type="entry name" value="8-OXO-DGTP DIPHOSPHATASE-RELATED"/>
    <property type="match status" value="1"/>
</dbReference>
<dbReference type="Pfam" id="PF00293">
    <property type="entry name" value="NUDIX"/>
    <property type="match status" value="1"/>
</dbReference>
<dbReference type="PANTHER" id="PTHR43046">
    <property type="entry name" value="GDP-MANNOSE MANNOSYL HYDROLASE"/>
    <property type="match status" value="1"/>
</dbReference>
<keyword evidence="6" id="KW-1185">Reference proteome</keyword>
<dbReference type="InterPro" id="IPR000086">
    <property type="entry name" value="NUDIX_hydrolase_dom"/>
</dbReference>
<dbReference type="SUPFAM" id="SSF55811">
    <property type="entry name" value="Nudix"/>
    <property type="match status" value="1"/>
</dbReference>
<dbReference type="InterPro" id="IPR020476">
    <property type="entry name" value="Nudix_hydrolase"/>
</dbReference>
<dbReference type="STRING" id="1278311.GCA_000428705_01548"/>
<keyword evidence="2 3" id="KW-0378">Hydrolase</keyword>
<evidence type="ECO:0000256" key="3">
    <source>
        <dbReference type="RuleBase" id="RU003476"/>
    </source>
</evidence>
<protein>
    <submittedName>
        <fullName evidence="5">NADH pyrophosphatase</fullName>
    </submittedName>
</protein>
<comment type="cofactor">
    <cofactor evidence="1">
        <name>Mg(2+)</name>
        <dbReference type="ChEBI" id="CHEBI:18420"/>
    </cofactor>
</comment>
<dbReference type="Gene3D" id="3.90.79.10">
    <property type="entry name" value="Nucleoside Triphosphate Pyrophosphohydrolase"/>
    <property type="match status" value="1"/>
</dbReference>
<dbReference type="InterPro" id="IPR020084">
    <property type="entry name" value="NUDIX_hydrolase_CS"/>
</dbReference>
<dbReference type="GO" id="GO:0016787">
    <property type="term" value="F:hydrolase activity"/>
    <property type="evidence" value="ECO:0007669"/>
    <property type="project" value="UniProtKB-KW"/>
</dbReference>
<accession>A0A449BC65</accession>
<reference evidence="5 6" key="1">
    <citation type="submission" date="2019-01" db="EMBL/GenBank/DDBJ databases">
        <authorList>
            <consortium name="Pathogen Informatics"/>
        </authorList>
    </citation>
    <scope>NUCLEOTIDE SEQUENCE [LARGE SCALE GENOMIC DNA]</scope>
    <source>
        <strain evidence="5 6">NCTC10138</strain>
    </source>
</reference>
<gene>
    <name evidence="5" type="ORF">NCTC10138_00382</name>
</gene>
<feature type="domain" description="Nudix hydrolase" evidence="4">
    <location>
        <begin position="35"/>
        <end position="164"/>
    </location>
</feature>
<comment type="similarity">
    <text evidence="3">Belongs to the Nudix hydrolase family.</text>
</comment>
<evidence type="ECO:0000256" key="2">
    <source>
        <dbReference type="ARBA" id="ARBA00022801"/>
    </source>
</evidence>
<organism evidence="5 6">
    <name type="scientific">Haploplasma axanthum</name>
    <name type="common">Acholeplasma axanthum</name>
    <dbReference type="NCBI Taxonomy" id="29552"/>
    <lineage>
        <taxon>Bacteria</taxon>
        <taxon>Bacillati</taxon>
        <taxon>Mycoplasmatota</taxon>
        <taxon>Mollicutes</taxon>
        <taxon>Acholeplasmatales</taxon>
        <taxon>Acholeplasmataceae</taxon>
        <taxon>Haploplasma</taxon>
    </lineage>
</organism>
<dbReference type="InterPro" id="IPR015797">
    <property type="entry name" value="NUDIX_hydrolase-like_dom_sf"/>
</dbReference>